<gene>
    <name evidence="3" type="ORF">Sangu_3258100</name>
</gene>
<dbReference type="PANTHER" id="PTHR31286">
    <property type="entry name" value="GLYCINE-RICH CELL WALL STRUCTURAL PROTEIN 1.8-LIKE"/>
    <property type="match status" value="1"/>
</dbReference>
<comment type="caution">
    <text evidence="3">The sequence shown here is derived from an EMBL/GenBank/DDBJ whole genome shotgun (WGS) entry which is preliminary data.</text>
</comment>
<sequence>MLPKESNSLCPLSHNTHTDSTHTTHSEPAGDDPDGNIEENVAEQSNVLEGGTPCNVNGDFDFEEFYDLATRVLNGDTESMESLNSLKSTIGLVSQDQKLQEAAIPPDCDDLAQLGGLEDSAVKESATDLRTGPACSSPLVLNSPPIAQEDLPEQPAIYVGNVKLQASAVDSIAGAFLQSSRKTLHFVPPTKQNGEIVIRPTKEVVDSGSKKWQSTAVGYFLGRRPYFPQLESFARANWKGLQHVSATTSGFFFFRFCTRFAMEEVIEGGPWLFQGQPIVLQVWEQGMSLRRQQHTQIPVWIRLKHLPME</sequence>
<evidence type="ECO:0000313" key="3">
    <source>
        <dbReference type="EMBL" id="KAL0292015.1"/>
    </source>
</evidence>
<dbReference type="Pfam" id="PF14111">
    <property type="entry name" value="DUF4283"/>
    <property type="match status" value="1"/>
</dbReference>
<dbReference type="InterPro" id="IPR025558">
    <property type="entry name" value="DUF4283"/>
</dbReference>
<feature type="region of interest" description="Disordered" evidence="1">
    <location>
        <begin position="1"/>
        <end position="38"/>
    </location>
</feature>
<dbReference type="PANTHER" id="PTHR31286:SF99">
    <property type="entry name" value="DUF4283 DOMAIN-CONTAINING PROTEIN"/>
    <property type="match status" value="1"/>
</dbReference>
<proteinExistence type="predicted"/>
<feature type="domain" description="DUF4283" evidence="2">
    <location>
        <begin position="210"/>
        <end position="288"/>
    </location>
</feature>
<evidence type="ECO:0000256" key="1">
    <source>
        <dbReference type="SAM" id="MobiDB-lite"/>
    </source>
</evidence>
<feature type="compositionally biased region" description="Acidic residues" evidence="1">
    <location>
        <begin position="29"/>
        <end position="38"/>
    </location>
</feature>
<reference evidence="3" key="1">
    <citation type="submission" date="2020-06" db="EMBL/GenBank/DDBJ databases">
        <authorList>
            <person name="Li T."/>
            <person name="Hu X."/>
            <person name="Zhang T."/>
            <person name="Song X."/>
            <person name="Zhang H."/>
            <person name="Dai N."/>
            <person name="Sheng W."/>
            <person name="Hou X."/>
            <person name="Wei L."/>
        </authorList>
    </citation>
    <scope>NUCLEOTIDE SEQUENCE</scope>
    <source>
        <strain evidence="3">G01</strain>
        <tissue evidence="3">Leaf</tissue>
    </source>
</reference>
<name>A0AAW2JEP4_9LAMI</name>
<accession>A0AAW2JEP4</accession>
<dbReference type="AlphaFoldDB" id="A0AAW2JEP4"/>
<feature type="compositionally biased region" description="Basic and acidic residues" evidence="1">
    <location>
        <begin position="16"/>
        <end position="25"/>
    </location>
</feature>
<evidence type="ECO:0000259" key="2">
    <source>
        <dbReference type="Pfam" id="PF14111"/>
    </source>
</evidence>
<dbReference type="InterPro" id="IPR040256">
    <property type="entry name" value="At4g02000-like"/>
</dbReference>
<organism evidence="3">
    <name type="scientific">Sesamum angustifolium</name>
    <dbReference type="NCBI Taxonomy" id="2727405"/>
    <lineage>
        <taxon>Eukaryota</taxon>
        <taxon>Viridiplantae</taxon>
        <taxon>Streptophyta</taxon>
        <taxon>Embryophyta</taxon>
        <taxon>Tracheophyta</taxon>
        <taxon>Spermatophyta</taxon>
        <taxon>Magnoliopsida</taxon>
        <taxon>eudicotyledons</taxon>
        <taxon>Gunneridae</taxon>
        <taxon>Pentapetalae</taxon>
        <taxon>asterids</taxon>
        <taxon>lamiids</taxon>
        <taxon>Lamiales</taxon>
        <taxon>Pedaliaceae</taxon>
        <taxon>Sesamum</taxon>
    </lineage>
</organism>
<dbReference type="EMBL" id="JACGWK010001228">
    <property type="protein sequence ID" value="KAL0292015.1"/>
    <property type="molecule type" value="Genomic_DNA"/>
</dbReference>
<feature type="compositionally biased region" description="Polar residues" evidence="1">
    <location>
        <begin position="1"/>
        <end position="10"/>
    </location>
</feature>
<reference evidence="3" key="2">
    <citation type="journal article" date="2024" name="Plant">
        <title>Genomic evolution and insights into agronomic trait innovations of Sesamum species.</title>
        <authorList>
            <person name="Miao H."/>
            <person name="Wang L."/>
            <person name="Qu L."/>
            <person name="Liu H."/>
            <person name="Sun Y."/>
            <person name="Le M."/>
            <person name="Wang Q."/>
            <person name="Wei S."/>
            <person name="Zheng Y."/>
            <person name="Lin W."/>
            <person name="Duan Y."/>
            <person name="Cao H."/>
            <person name="Xiong S."/>
            <person name="Wang X."/>
            <person name="Wei L."/>
            <person name="Li C."/>
            <person name="Ma Q."/>
            <person name="Ju M."/>
            <person name="Zhao R."/>
            <person name="Li G."/>
            <person name="Mu C."/>
            <person name="Tian Q."/>
            <person name="Mei H."/>
            <person name="Zhang T."/>
            <person name="Gao T."/>
            <person name="Zhang H."/>
        </authorList>
    </citation>
    <scope>NUCLEOTIDE SEQUENCE</scope>
    <source>
        <strain evidence="3">G01</strain>
    </source>
</reference>
<protein>
    <recommendedName>
        <fullName evidence="2">DUF4283 domain-containing protein</fullName>
    </recommendedName>
</protein>